<name>A0ABQ0E117_9PORP</name>
<evidence type="ECO:0000259" key="1">
    <source>
        <dbReference type="PROSITE" id="PS50206"/>
    </source>
</evidence>
<evidence type="ECO:0000313" key="2">
    <source>
        <dbReference type="EMBL" id="GAB1251410.1"/>
    </source>
</evidence>
<reference evidence="2 3" key="1">
    <citation type="journal article" date="2025" name="Int. J. Syst. Evol. Microbiol.">
        <title>Desulfovibrio falkowii sp. nov., Porphyromonas miyakawae sp. nov., Mediterraneibacter flintii sp. nov. and Owariibacterium komagatae gen. nov., sp. nov., isolated from human faeces.</title>
        <authorList>
            <person name="Hamaguchi T."/>
            <person name="Ohara M."/>
            <person name="Hisatomi A."/>
            <person name="Sekiguchi K."/>
            <person name="Takeda J.I."/>
            <person name="Ueyama J."/>
            <person name="Ito M."/>
            <person name="Nishiwaki H."/>
            <person name="Ogi T."/>
            <person name="Hirayama M."/>
            <person name="Ohkuma M."/>
            <person name="Sakamoto M."/>
            <person name="Ohno K."/>
        </authorList>
    </citation>
    <scope>NUCLEOTIDE SEQUENCE [LARGE SCALE GENOMIC DNA]</scope>
    <source>
        <strain evidence="2 3">13CB11C</strain>
    </source>
</reference>
<protein>
    <submittedName>
        <fullName evidence="2">Rhodanese-like domain-containing protein</fullName>
    </submittedName>
</protein>
<dbReference type="Gene3D" id="3.40.250.10">
    <property type="entry name" value="Rhodanese-like domain"/>
    <property type="match status" value="1"/>
</dbReference>
<dbReference type="EMBL" id="BAAFSF010000001">
    <property type="protein sequence ID" value="GAB1251410.1"/>
    <property type="molecule type" value="Genomic_DNA"/>
</dbReference>
<dbReference type="SUPFAM" id="SSF52821">
    <property type="entry name" value="Rhodanese/Cell cycle control phosphatase"/>
    <property type="match status" value="1"/>
</dbReference>
<dbReference type="InterPro" id="IPR001763">
    <property type="entry name" value="Rhodanese-like_dom"/>
</dbReference>
<dbReference type="Proteomes" id="UP001628220">
    <property type="component" value="Unassembled WGS sequence"/>
</dbReference>
<keyword evidence="3" id="KW-1185">Reference proteome</keyword>
<accession>A0ABQ0E117</accession>
<comment type="caution">
    <text evidence="2">The sequence shown here is derived from an EMBL/GenBank/DDBJ whole genome shotgun (WGS) entry which is preliminary data.</text>
</comment>
<dbReference type="PANTHER" id="PTHR44086">
    <property type="entry name" value="THIOSULFATE SULFURTRANSFERASE RDL2, MITOCHONDRIAL-RELATED"/>
    <property type="match status" value="1"/>
</dbReference>
<dbReference type="CDD" id="cd00158">
    <property type="entry name" value="RHOD"/>
    <property type="match status" value="1"/>
</dbReference>
<evidence type="ECO:0000313" key="3">
    <source>
        <dbReference type="Proteomes" id="UP001628220"/>
    </source>
</evidence>
<dbReference type="SMART" id="SM00450">
    <property type="entry name" value="RHOD"/>
    <property type="match status" value="1"/>
</dbReference>
<sequence length="105" mass="11745">MHLEVAAFETAIQVPGVYLLDVRTAEEYAEGHIKGAQNVDVKQVDFAEVVQRLYPDKEQIVYVYCRSGLRSMKAAHKLTDAGYKVGNLEGGFVEWMKTGKPVVKD</sequence>
<dbReference type="PROSITE" id="PS50206">
    <property type="entry name" value="RHODANESE_3"/>
    <property type="match status" value="1"/>
</dbReference>
<dbReference type="Pfam" id="PF00581">
    <property type="entry name" value="Rhodanese"/>
    <property type="match status" value="1"/>
</dbReference>
<organism evidence="2 3">
    <name type="scientific">Porphyromonas miyakawae</name>
    <dbReference type="NCBI Taxonomy" id="3137470"/>
    <lineage>
        <taxon>Bacteria</taxon>
        <taxon>Pseudomonadati</taxon>
        <taxon>Bacteroidota</taxon>
        <taxon>Bacteroidia</taxon>
        <taxon>Bacteroidales</taxon>
        <taxon>Porphyromonadaceae</taxon>
        <taxon>Porphyromonas</taxon>
    </lineage>
</organism>
<dbReference type="PANTHER" id="PTHR44086:SF10">
    <property type="entry name" value="THIOSULFATE SULFURTRANSFERASE_RHODANESE-LIKE DOMAIN-CONTAINING PROTEIN 3"/>
    <property type="match status" value="1"/>
</dbReference>
<feature type="domain" description="Rhodanese" evidence="1">
    <location>
        <begin position="13"/>
        <end position="104"/>
    </location>
</feature>
<dbReference type="InterPro" id="IPR036873">
    <property type="entry name" value="Rhodanese-like_dom_sf"/>
</dbReference>
<proteinExistence type="predicted"/>
<gene>
    <name evidence="2" type="ORF">Tsumi_05140</name>
</gene>